<dbReference type="STRING" id="481448.Minf_1275"/>
<dbReference type="AlphaFoldDB" id="B3DVH6"/>
<evidence type="ECO:0000313" key="2">
    <source>
        <dbReference type="Proteomes" id="UP000009149"/>
    </source>
</evidence>
<protein>
    <submittedName>
        <fullName evidence="1">Uncharacterized protein</fullName>
    </submittedName>
</protein>
<dbReference type="Proteomes" id="UP000009149">
    <property type="component" value="Chromosome"/>
</dbReference>
<dbReference type="KEGG" id="min:Minf_1275"/>
<dbReference type="HOGENOM" id="CLU_3329998_0_0_0"/>
<sequence>MSFFLRSIHSAIKNVHKYSPRFLPAQRGLADPIRIQEA</sequence>
<accession>B3DVH6</accession>
<gene>
    <name evidence="1" type="ordered locus">Minf_1275</name>
</gene>
<name>B3DVH6_METI4</name>
<proteinExistence type="predicted"/>
<dbReference type="EMBL" id="CP000975">
    <property type="protein sequence ID" value="ACD83329.1"/>
    <property type="molecule type" value="Genomic_DNA"/>
</dbReference>
<evidence type="ECO:0000313" key="1">
    <source>
        <dbReference type="EMBL" id="ACD83329.1"/>
    </source>
</evidence>
<reference evidence="1 2" key="1">
    <citation type="journal article" date="2008" name="Biol. Direct">
        <title>Complete genome sequence of the extremely acidophilic methanotroph isolate V4, Methylacidiphilum infernorum, a representative of the bacterial phylum Verrucomicrobia.</title>
        <authorList>
            <person name="Hou S."/>
            <person name="Makarova K.S."/>
            <person name="Saw J.H."/>
            <person name="Senin P."/>
            <person name="Ly B.V."/>
            <person name="Zhou Z."/>
            <person name="Ren Y."/>
            <person name="Wang J."/>
            <person name="Galperin M.Y."/>
            <person name="Omelchenko M.V."/>
            <person name="Wolf Y.I."/>
            <person name="Yutin N."/>
            <person name="Koonin E.V."/>
            <person name="Stott M.B."/>
            <person name="Mountain B.W."/>
            <person name="Crowe M.A."/>
            <person name="Smirnova A.V."/>
            <person name="Dunfield P.F."/>
            <person name="Feng L."/>
            <person name="Wang L."/>
            <person name="Alam M."/>
        </authorList>
    </citation>
    <scope>NUCLEOTIDE SEQUENCE [LARGE SCALE GENOMIC DNA]</scope>
    <source>
        <strain evidence="2">Isolate V4</strain>
    </source>
</reference>
<organism evidence="1 2">
    <name type="scientific">Methylacidiphilum infernorum (isolate V4)</name>
    <name type="common">Methylokorus infernorum (strain V4)</name>
    <dbReference type="NCBI Taxonomy" id="481448"/>
    <lineage>
        <taxon>Bacteria</taxon>
        <taxon>Pseudomonadati</taxon>
        <taxon>Verrucomicrobiota</taxon>
        <taxon>Methylacidiphilae</taxon>
        <taxon>Methylacidiphilales</taxon>
        <taxon>Methylacidiphilaceae</taxon>
        <taxon>Methylacidiphilum (ex Ratnadevi et al. 2023)</taxon>
    </lineage>
</organism>